<dbReference type="EMBL" id="UOEQ01000183">
    <property type="protein sequence ID" value="VAW18679.1"/>
    <property type="molecule type" value="Genomic_DNA"/>
</dbReference>
<reference evidence="1" key="1">
    <citation type="submission" date="2018-06" db="EMBL/GenBank/DDBJ databases">
        <authorList>
            <person name="Zhirakovskaya E."/>
        </authorList>
    </citation>
    <scope>NUCLEOTIDE SEQUENCE</scope>
</reference>
<name>A0A3B0U2M4_9ZZZZ</name>
<sequence length="39" mass="4107">MLSVQPCSLGRACICHSPQADANGEGPWSGPMVSDLDFE</sequence>
<gene>
    <name evidence="1" type="ORF">MNBD_ALPHA11-440</name>
</gene>
<dbReference type="AlphaFoldDB" id="A0A3B0U2M4"/>
<proteinExistence type="predicted"/>
<evidence type="ECO:0000313" key="1">
    <source>
        <dbReference type="EMBL" id="VAW18679.1"/>
    </source>
</evidence>
<protein>
    <submittedName>
        <fullName evidence="1">Uncharacterized protein</fullName>
    </submittedName>
</protein>
<accession>A0A3B0U2M4</accession>
<organism evidence="1">
    <name type="scientific">hydrothermal vent metagenome</name>
    <dbReference type="NCBI Taxonomy" id="652676"/>
    <lineage>
        <taxon>unclassified sequences</taxon>
        <taxon>metagenomes</taxon>
        <taxon>ecological metagenomes</taxon>
    </lineage>
</organism>